<dbReference type="GO" id="GO:0005634">
    <property type="term" value="C:nucleus"/>
    <property type="evidence" value="ECO:0007669"/>
    <property type="project" value="UniProtKB-SubCell"/>
</dbReference>
<keyword evidence="3" id="KW-0805">Transcription regulation</keyword>
<evidence type="ECO:0000256" key="1">
    <source>
        <dbReference type="ARBA" id="ARBA00004123"/>
    </source>
</evidence>
<accession>A0A367ITE5</accession>
<comment type="caution">
    <text evidence="10">The sequence shown here is derived from an EMBL/GenBank/DDBJ whole genome shotgun (WGS) entry which is preliminary data.</text>
</comment>
<dbReference type="Gene3D" id="1.10.10.10">
    <property type="entry name" value="Winged helix-like DNA-binding domain superfamily/Winged helix DNA-binding domain"/>
    <property type="match status" value="1"/>
</dbReference>
<dbReference type="SUPFAM" id="SSF46785">
    <property type="entry name" value="Winged helix' DNA-binding domain"/>
    <property type="match status" value="1"/>
</dbReference>
<evidence type="ECO:0000256" key="8">
    <source>
        <dbReference type="SAM" id="MobiDB-lite"/>
    </source>
</evidence>
<dbReference type="AlphaFoldDB" id="A0A367ITE5"/>
<dbReference type="Proteomes" id="UP000253551">
    <property type="component" value="Unassembled WGS sequence"/>
</dbReference>
<dbReference type="GO" id="GO:0043565">
    <property type="term" value="F:sequence-specific DNA binding"/>
    <property type="evidence" value="ECO:0007669"/>
    <property type="project" value="InterPro"/>
</dbReference>
<dbReference type="GO" id="GO:0003700">
    <property type="term" value="F:DNA-binding transcription factor activity"/>
    <property type="evidence" value="ECO:0007669"/>
    <property type="project" value="InterPro"/>
</dbReference>
<feature type="domain" description="HSF-type DNA-binding" evidence="9">
    <location>
        <begin position="33"/>
        <end position="57"/>
    </location>
</feature>
<dbReference type="FunFam" id="1.10.10.10:FF:000027">
    <property type="entry name" value="Heat shock transcription factor 1"/>
    <property type="match status" value="1"/>
</dbReference>
<reference evidence="10 11" key="1">
    <citation type="journal article" date="2018" name="G3 (Bethesda)">
        <title>Phylogenetic and Phylogenomic Definition of Rhizopus Species.</title>
        <authorList>
            <person name="Gryganskyi A.P."/>
            <person name="Golan J."/>
            <person name="Dolatabadi S."/>
            <person name="Mondo S."/>
            <person name="Robb S."/>
            <person name="Idnurm A."/>
            <person name="Muszewska A."/>
            <person name="Steczkiewicz K."/>
            <person name="Masonjones S."/>
            <person name="Liao H.L."/>
            <person name="Gajdeczka M.T."/>
            <person name="Anike F."/>
            <person name="Vuek A."/>
            <person name="Anishchenko I.M."/>
            <person name="Voigt K."/>
            <person name="de Hoog G.S."/>
            <person name="Smith M.E."/>
            <person name="Heitman J."/>
            <person name="Vilgalys R."/>
            <person name="Stajich J.E."/>
        </authorList>
    </citation>
    <scope>NUCLEOTIDE SEQUENCE [LARGE SCALE GENOMIC DNA]</scope>
    <source>
        <strain evidence="10 11">LSU 92-RS-03</strain>
    </source>
</reference>
<dbReference type="EMBL" id="PJQM01005761">
    <property type="protein sequence ID" value="RCH80906.1"/>
    <property type="molecule type" value="Genomic_DNA"/>
</dbReference>
<dbReference type="PANTHER" id="PTHR10015">
    <property type="entry name" value="HEAT SHOCK TRANSCRIPTION FACTOR"/>
    <property type="match status" value="1"/>
</dbReference>
<feature type="region of interest" description="Disordered" evidence="8">
    <location>
        <begin position="99"/>
        <end position="124"/>
    </location>
</feature>
<organism evidence="10 11">
    <name type="scientific">Rhizopus stolonifer</name>
    <name type="common">Rhizopus nigricans</name>
    <dbReference type="NCBI Taxonomy" id="4846"/>
    <lineage>
        <taxon>Eukaryota</taxon>
        <taxon>Fungi</taxon>
        <taxon>Fungi incertae sedis</taxon>
        <taxon>Mucoromycota</taxon>
        <taxon>Mucoromycotina</taxon>
        <taxon>Mucoromycetes</taxon>
        <taxon>Mucorales</taxon>
        <taxon>Mucorineae</taxon>
        <taxon>Rhizopodaceae</taxon>
        <taxon>Rhizopus</taxon>
    </lineage>
</organism>
<comment type="subcellular location">
    <subcellularLocation>
        <location evidence="1">Nucleus</location>
    </subcellularLocation>
</comment>
<evidence type="ECO:0000256" key="4">
    <source>
        <dbReference type="ARBA" id="ARBA00023125"/>
    </source>
</evidence>
<dbReference type="InterPro" id="IPR000232">
    <property type="entry name" value="HSF_DNA-bd"/>
</dbReference>
<proteinExistence type="inferred from homology"/>
<dbReference type="Pfam" id="PF00447">
    <property type="entry name" value="HSF_DNA-bind"/>
    <property type="match status" value="1"/>
</dbReference>
<keyword evidence="4" id="KW-0238">DNA-binding</keyword>
<sequence length="265" mass="30813">MVNDEKTVELISWNGSGDRFTIYNNIEFSSKVLPRYFKHCNWSSFVRQLNMYDFHKINDTVLDSSESSNRENQQRWDFKHDWFTRQGYDGLHRIRRKTTKTKCSGIPESPEPIDNDPQESGSIQPIMDASIPLLSYECKMLKTANSVHSFQEQSDHPNRNSSQNNSDSPVHDAVAQLTCTIENMQFKLESTSKEVLYLRQTNAKQQNMLNELLISVDSLKSKLYGDTQETRKPKKIHELLGTSNDMQIDDDIDFSYNSNIKRRKT</sequence>
<feature type="compositionally biased region" description="Polar residues" evidence="8">
    <location>
        <begin position="159"/>
        <end position="168"/>
    </location>
</feature>
<protein>
    <recommendedName>
        <fullName evidence="9">HSF-type DNA-binding domain-containing protein</fullName>
    </recommendedName>
</protein>
<keyword evidence="5" id="KW-0804">Transcription</keyword>
<name>A0A367ITE5_RHIST</name>
<dbReference type="PRINTS" id="PR00056">
    <property type="entry name" value="HSFDOMAIN"/>
</dbReference>
<feature type="region of interest" description="Disordered" evidence="8">
    <location>
        <begin position="147"/>
        <end position="171"/>
    </location>
</feature>
<dbReference type="PANTHER" id="PTHR10015:SF427">
    <property type="entry name" value="HEAT SHOCK FACTOR PROTEIN"/>
    <property type="match status" value="1"/>
</dbReference>
<dbReference type="STRING" id="4846.A0A367ITE5"/>
<evidence type="ECO:0000313" key="10">
    <source>
        <dbReference type="EMBL" id="RCH80906.1"/>
    </source>
</evidence>
<dbReference type="OrthoDB" id="60033at2759"/>
<gene>
    <name evidence="10" type="ORF">CU098_006724</name>
</gene>
<dbReference type="InterPro" id="IPR036388">
    <property type="entry name" value="WH-like_DNA-bd_sf"/>
</dbReference>
<keyword evidence="6" id="KW-0539">Nucleus</keyword>
<comment type="similarity">
    <text evidence="2 7">Belongs to the HSF family.</text>
</comment>
<evidence type="ECO:0000256" key="6">
    <source>
        <dbReference type="ARBA" id="ARBA00023242"/>
    </source>
</evidence>
<dbReference type="InterPro" id="IPR036390">
    <property type="entry name" value="WH_DNA-bd_sf"/>
</dbReference>
<feature type="non-terminal residue" evidence="10">
    <location>
        <position position="1"/>
    </location>
</feature>
<evidence type="ECO:0000256" key="5">
    <source>
        <dbReference type="ARBA" id="ARBA00023163"/>
    </source>
</evidence>
<evidence type="ECO:0000256" key="2">
    <source>
        <dbReference type="ARBA" id="ARBA00006403"/>
    </source>
</evidence>
<dbReference type="SMART" id="SM00415">
    <property type="entry name" value="HSF"/>
    <property type="match status" value="1"/>
</dbReference>
<evidence type="ECO:0000313" key="11">
    <source>
        <dbReference type="Proteomes" id="UP000253551"/>
    </source>
</evidence>
<keyword evidence="11" id="KW-1185">Reference proteome</keyword>
<dbReference type="PROSITE" id="PS00434">
    <property type="entry name" value="HSF_DOMAIN"/>
    <property type="match status" value="1"/>
</dbReference>
<evidence type="ECO:0000256" key="3">
    <source>
        <dbReference type="ARBA" id="ARBA00023015"/>
    </source>
</evidence>
<evidence type="ECO:0000259" key="9">
    <source>
        <dbReference type="PROSITE" id="PS00434"/>
    </source>
</evidence>
<evidence type="ECO:0000256" key="7">
    <source>
        <dbReference type="RuleBase" id="RU004020"/>
    </source>
</evidence>